<dbReference type="InterPro" id="IPR000418">
    <property type="entry name" value="Ets_dom"/>
</dbReference>
<dbReference type="SMART" id="SM00413">
    <property type="entry name" value="ETS"/>
    <property type="match status" value="1"/>
</dbReference>
<feature type="chain" id="PRO_5034464626" evidence="4">
    <location>
        <begin position="19"/>
        <end position="166"/>
    </location>
</feature>
<evidence type="ECO:0000259" key="5">
    <source>
        <dbReference type="PROSITE" id="PS50061"/>
    </source>
</evidence>
<comment type="similarity">
    <text evidence="1 3">Belongs to the ETS family.</text>
</comment>
<dbReference type="PROSITE" id="PS00346">
    <property type="entry name" value="ETS_DOMAIN_2"/>
    <property type="match status" value="1"/>
</dbReference>
<dbReference type="SUPFAM" id="SSF46785">
    <property type="entry name" value="Winged helix' DNA-binding domain"/>
    <property type="match status" value="1"/>
</dbReference>
<dbReference type="GO" id="GO:0043565">
    <property type="term" value="F:sequence-specific DNA binding"/>
    <property type="evidence" value="ECO:0007669"/>
    <property type="project" value="InterPro"/>
</dbReference>
<dbReference type="Pfam" id="PF00178">
    <property type="entry name" value="Ets"/>
    <property type="match status" value="1"/>
</dbReference>
<organism evidence="6 7">
    <name type="scientific">Cyclopterus lumpus</name>
    <name type="common">Lumpsucker</name>
    <dbReference type="NCBI Taxonomy" id="8103"/>
    <lineage>
        <taxon>Eukaryota</taxon>
        <taxon>Metazoa</taxon>
        <taxon>Chordata</taxon>
        <taxon>Craniata</taxon>
        <taxon>Vertebrata</taxon>
        <taxon>Euteleostomi</taxon>
        <taxon>Actinopterygii</taxon>
        <taxon>Neopterygii</taxon>
        <taxon>Teleostei</taxon>
        <taxon>Neoteleostei</taxon>
        <taxon>Acanthomorphata</taxon>
        <taxon>Eupercaria</taxon>
        <taxon>Perciformes</taxon>
        <taxon>Cottioidei</taxon>
        <taxon>Cottales</taxon>
        <taxon>Cyclopteridae</taxon>
        <taxon>Cyclopterus</taxon>
    </lineage>
</organism>
<sequence>MCWTYLTFLLHAVSTGDTSLFNLDSYQEFNWWSSYSHGEFTLTLCVLTNTSFVYGLTVDQTPTGYQETYQSSGPIQLWQFLLELLLDSACCTFISWTGDGWEFKMSDPSEVAKRWGQCKNKPKMNYEKLSRGLRYYYHKNIIHKTAGKRYVYRFVSVLGPQSRGNG</sequence>
<evidence type="ECO:0000256" key="3">
    <source>
        <dbReference type="RuleBase" id="RU004019"/>
    </source>
</evidence>
<feature type="signal peptide" evidence="4">
    <location>
        <begin position="1"/>
        <end position="18"/>
    </location>
</feature>
<dbReference type="GO" id="GO:0005634">
    <property type="term" value="C:nucleus"/>
    <property type="evidence" value="ECO:0007669"/>
    <property type="project" value="UniProtKB-SubCell"/>
</dbReference>
<evidence type="ECO:0000256" key="2">
    <source>
        <dbReference type="ARBA" id="ARBA00023125"/>
    </source>
</evidence>
<keyword evidence="7" id="KW-1185">Reference proteome</keyword>
<dbReference type="PROSITE" id="PS50061">
    <property type="entry name" value="ETS_DOMAIN_3"/>
    <property type="match status" value="1"/>
</dbReference>
<keyword evidence="3" id="KW-0539">Nucleus</keyword>
<proteinExistence type="inferred from homology"/>
<reference evidence="6" key="1">
    <citation type="submission" date="2025-08" db="UniProtKB">
        <authorList>
            <consortium name="Ensembl"/>
        </authorList>
    </citation>
    <scope>IDENTIFICATION</scope>
</reference>
<feature type="domain" description="ETS" evidence="5">
    <location>
        <begin position="75"/>
        <end position="155"/>
    </location>
</feature>
<keyword evidence="4" id="KW-0732">Signal</keyword>
<evidence type="ECO:0000313" key="6">
    <source>
        <dbReference type="Ensembl" id="ENSCLMP00005028197.1"/>
    </source>
</evidence>
<dbReference type="InterPro" id="IPR036388">
    <property type="entry name" value="WH-like_DNA-bd_sf"/>
</dbReference>
<reference evidence="6" key="2">
    <citation type="submission" date="2025-09" db="UniProtKB">
        <authorList>
            <consortium name="Ensembl"/>
        </authorList>
    </citation>
    <scope>IDENTIFICATION</scope>
</reference>
<dbReference type="Gene3D" id="1.10.10.10">
    <property type="entry name" value="Winged helix-like DNA-binding domain superfamily/Winged helix DNA-binding domain"/>
    <property type="match status" value="1"/>
</dbReference>
<dbReference type="PANTHER" id="PTHR11849:SF312">
    <property type="entry name" value="ETS VARIANT TRANSCRIPTION FACTOR 2"/>
    <property type="match status" value="1"/>
</dbReference>
<dbReference type="GO" id="GO:0000981">
    <property type="term" value="F:DNA-binding transcription factor activity, RNA polymerase II-specific"/>
    <property type="evidence" value="ECO:0007669"/>
    <property type="project" value="TreeGrafter"/>
</dbReference>
<comment type="subcellular location">
    <subcellularLocation>
        <location evidence="3">Nucleus</location>
    </subcellularLocation>
</comment>
<accession>A0A8C2ZJT9</accession>
<dbReference type="Ensembl" id="ENSCLMT00005029399.1">
    <property type="protein sequence ID" value="ENSCLMP00005028197.1"/>
    <property type="gene ID" value="ENSCLMG00005013738.1"/>
</dbReference>
<evidence type="ECO:0000256" key="4">
    <source>
        <dbReference type="SAM" id="SignalP"/>
    </source>
</evidence>
<dbReference type="GeneTree" id="ENSGT00940000166384"/>
<dbReference type="PANTHER" id="PTHR11849">
    <property type="entry name" value="ETS"/>
    <property type="match status" value="1"/>
</dbReference>
<evidence type="ECO:0000313" key="7">
    <source>
        <dbReference type="Proteomes" id="UP000694565"/>
    </source>
</evidence>
<dbReference type="InterPro" id="IPR036390">
    <property type="entry name" value="WH_DNA-bd_sf"/>
</dbReference>
<dbReference type="GO" id="GO:0030154">
    <property type="term" value="P:cell differentiation"/>
    <property type="evidence" value="ECO:0007669"/>
    <property type="project" value="TreeGrafter"/>
</dbReference>
<dbReference type="InterPro" id="IPR046328">
    <property type="entry name" value="ETS_fam"/>
</dbReference>
<name>A0A8C2ZJT9_CYCLU</name>
<evidence type="ECO:0000256" key="1">
    <source>
        <dbReference type="ARBA" id="ARBA00005562"/>
    </source>
</evidence>
<dbReference type="PROSITE" id="PS00345">
    <property type="entry name" value="ETS_DOMAIN_1"/>
    <property type="match status" value="1"/>
</dbReference>
<keyword evidence="2 3" id="KW-0238">DNA-binding</keyword>
<protein>
    <submittedName>
        <fullName evidence="6">ETS1-related protein</fullName>
    </submittedName>
</protein>
<dbReference type="PRINTS" id="PR00454">
    <property type="entry name" value="ETSDOMAIN"/>
</dbReference>
<dbReference type="AlphaFoldDB" id="A0A8C2ZJT9"/>
<dbReference type="Proteomes" id="UP000694565">
    <property type="component" value="Unplaced"/>
</dbReference>